<evidence type="ECO:0000313" key="14">
    <source>
        <dbReference type="Proteomes" id="UP000501452"/>
    </source>
</evidence>
<organism evidence="13 14">
    <name type="scientific">Rubrobacter tropicus</name>
    <dbReference type="NCBI Taxonomy" id="2653851"/>
    <lineage>
        <taxon>Bacteria</taxon>
        <taxon>Bacillati</taxon>
        <taxon>Actinomycetota</taxon>
        <taxon>Rubrobacteria</taxon>
        <taxon>Rubrobacterales</taxon>
        <taxon>Rubrobacteraceae</taxon>
        <taxon>Rubrobacter</taxon>
    </lineage>
</organism>
<evidence type="ECO:0000259" key="12">
    <source>
        <dbReference type="PROSITE" id="PS50109"/>
    </source>
</evidence>
<dbReference type="InterPro" id="IPR003661">
    <property type="entry name" value="HisK_dim/P_dom"/>
</dbReference>
<dbReference type="FunFam" id="1.10.287.130:FF:000001">
    <property type="entry name" value="Two-component sensor histidine kinase"/>
    <property type="match status" value="1"/>
</dbReference>
<reference evidence="13 14" key="1">
    <citation type="submission" date="2019-10" db="EMBL/GenBank/DDBJ databases">
        <title>Rubrobacter sp nov SCSIO 52090 isolated from a deep-sea sediment in the South China Sea.</title>
        <authorList>
            <person name="Chen R.W."/>
        </authorList>
    </citation>
    <scope>NUCLEOTIDE SEQUENCE [LARGE SCALE GENOMIC DNA]</scope>
    <source>
        <strain evidence="13 14">SCSIO 52909</strain>
    </source>
</reference>
<dbReference type="FunFam" id="3.30.565.10:FF:000006">
    <property type="entry name" value="Sensor histidine kinase WalK"/>
    <property type="match status" value="1"/>
</dbReference>
<dbReference type="KEGG" id="rub:GBA63_08205"/>
<accession>A0A6G8Q827</accession>
<dbReference type="InterPro" id="IPR004358">
    <property type="entry name" value="Sig_transdc_His_kin-like_C"/>
</dbReference>
<dbReference type="CDD" id="cd00075">
    <property type="entry name" value="HATPase"/>
    <property type="match status" value="1"/>
</dbReference>
<dbReference type="PROSITE" id="PS50109">
    <property type="entry name" value="HIS_KIN"/>
    <property type="match status" value="1"/>
</dbReference>
<dbReference type="AlphaFoldDB" id="A0A6G8Q827"/>
<comment type="catalytic activity">
    <reaction evidence="1">
        <text>ATP + protein L-histidine = ADP + protein N-phospho-L-histidine.</text>
        <dbReference type="EC" id="2.7.13.3"/>
    </reaction>
</comment>
<dbReference type="InterPro" id="IPR050736">
    <property type="entry name" value="Sensor_HK_Regulatory"/>
</dbReference>
<dbReference type="Pfam" id="PF00512">
    <property type="entry name" value="HisKA"/>
    <property type="match status" value="1"/>
</dbReference>
<dbReference type="SUPFAM" id="SSF47384">
    <property type="entry name" value="Homodimeric domain of signal transducing histidine kinase"/>
    <property type="match status" value="1"/>
</dbReference>
<dbReference type="SMART" id="SM00388">
    <property type="entry name" value="HisKA"/>
    <property type="match status" value="1"/>
</dbReference>
<dbReference type="PRINTS" id="PR00344">
    <property type="entry name" value="BCTRLSENSOR"/>
</dbReference>
<dbReference type="GO" id="GO:0005886">
    <property type="term" value="C:plasma membrane"/>
    <property type="evidence" value="ECO:0007669"/>
    <property type="project" value="UniProtKB-SubCell"/>
</dbReference>
<evidence type="ECO:0000256" key="8">
    <source>
        <dbReference type="ARBA" id="ARBA00023012"/>
    </source>
</evidence>
<evidence type="ECO:0000256" key="4">
    <source>
        <dbReference type="ARBA" id="ARBA00012438"/>
    </source>
</evidence>
<comment type="subcellular location">
    <subcellularLocation>
        <location evidence="3">Cell membrane</location>
    </subcellularLocation>
</comment>
<feature type="domain" description="Histidine kinase" evidence="12">
    <location>
        <begin position="237"/>
        <end position="452"/>
    </location>
</feature>
<dbReference type="EMBL" id="CP045119">
    <property type="protein sequence ID" value="QIN82626.1"/>
    <property type="molecule type" value="Genomic_DNA"/>
</dbReference>
<dbReference type="PANTHER" id="PTHR43711:SF1">
    <property type="entry name" value="HISTIDINE KINASE 1"/>
    <property type="match status" value="1"/>
</dbReference>
<gene>
    <name evidence="13" type="ORF">GBA63_08205</name>
</gene>
<dbReference type="InterPro" id="IPR005467">
    <property type="entry name" value="His_kinase_dom"/>
</dbReference>
<dbReference type="Gene3D" id="3.30.565.10">
    <property type="entry name" value="Histidine kinase-like ATPase, C-terminal domain"/>
    <property type="match status" value="1"/>
</dbReference>
<evidence type="ECO:0000256" key="11">
    <source>
        <dbReference type="SAM" id="Phobius"/>
    </source>
</evidence>
<dbReference type="Pfam" id="PF02518">
    <property type="entry name" value="HATPase_c"/>
    <property type="match status" value="1"/>
</dbReference>
<feature type="transmembrane region" description="Helical" evidence="11">
    <location>
        <begin position="12"/>
        <end position="34"/>
    </location>
</feature>
<dbReference type="InterPro" id="IPR036097">
    <property type="entry name" value="HisK_dim/P_sf"/>
</dbReference>
<evidence type="ECO:0000256" key="7">
    <source>
        <dbReference type="ARBA" id="ARBA00022777"/>
    </source>
</evidence>
<dbReference type="InterPro" id="IPR003594">
    <property type="entry name" value="HATPase_dom"/>
</dbReference>
<sequence>MGWIKKTASQPWLVAVVAGSLIAMIALAGLVGLMNNLYVKKITDGGLEHAVQLETRSSNLRDAVSELQFHHRDLLLYGPVEEHVQDIDRAYDDVIEQIDLLDSLGVRDPEAPQPDSLRRMANAYYEGFKPVADRQASDPGAFELASDRGLAQLAELDRAAVDLEARGQDRAAEALVDLSAAEDVERIVLILVATGLVLALIALTYTGWRMMLLIGELRGLHAEQRAAAEARADFLADVSHELRTPLTVLRSNAEFGLAIDKDWAHRDVLEEVVKESVHMSRMVEDLLFLARSDTSSPPMETRPVSVPLFVADLAGRSEVLAREHGSRFETGLEGEGEIRIDPSRMEQAVLALVDNAAKYGPVGGLVSLTSSTDGGELRIEVADEGPGIPREELERIFERFHRVGGTRSRRAGGSGLGLSIAKSIVELHGGRIEAQAPPGGGTRMTVCLPLDHAAKPAPGPAVEAPGREGGTVGRSG</sequence>
<dbReference type="GO" id="GO:0005509">
    <property type="term" value="F:calcium ion binding"/>
    <property type="evidence" value="ECO:0007669"/>
    <property type="project" value="UniProtKB-ARBA"/>
</dbReference>
<evidence type="ECO:0000256" key="6">
    <source>
        <dbReference type="ARBA" id="ARBA00022679"/>
    </source>
</evidence>
<feature type="transmembrane region" description="Helical" evidence="11">
    <location>
        <begin position="187"/>
        <end position="208"/>
    </location>
</feature>
<keyword evidence="5" id="KW-0597">Phosphoprotein</keyword>
<dbReference type="Gene3D" id="1.10.287.130">
    <property type="match status" value="1"/>
</dbReference>
<evidence type="ECO:0000256" key="3">
    <source>
        <dbReference type="ARBA" id="ARBA00004236"/>
    </source>
</evidence>
<evidence type="ECO:0000256" key="5">
    <source>
        <dbReference type="ARBA" id="ARBA00022553"/>
    </source>
</evidence>
<keyword evidence="14" id="KW-1185">Reference proteome</keyword>
<feature type="compositionally biased region" description="Gly residues" evidence="10">
    <location>
        <begin position="467"/>
        <end position="476"/>
    </location>
</feature>
<dbReference type="Proteomes" id="UP000501452">
    <property type="component" value="Chromosome"/>
</dbReference>
<keyword evidence="9 11" id="KW-0472">Membrane</keyword>
<keyword evidence="8" id="KW-0902">Two-component regulatory system</keyword>
<keyword evidence="6" id="KW-0808">Transferase</keyword>
<dbReference type="EC" id="2.7.13.3" evidence="4"/>
<comment type="cofactor">
    <cofactor evidence="2">
        <name>a divalent metal cation</name>
        <dbReference type="ChEBI" id="CHEBI:60240"/>
    </cofactor>
</comment>
<dbReference type="GO" id="GO:0000155">
    <property type="term" value="F:phosphorelay sensor kinase activity"/>
    <property type="evidence" value="ECO:0007669"/>
    <property type="project" value="InterPro"/>
</dbReference>
<keyword evidence="7" id="KW-0418">Kinase</keyword>
<evidence type="ECO:0000256" key="1">
    <source>
        <dbReference type="ARBA" id="ARBA00000085"/>
    </source>
</evidence>
<dbReference type="PANTHER" id="PTHR43711">
    <property type="entry name" value="TWO-COMPONENT HISTIDINE KINASE"/>
    <property type="match status" value="1"/>
</dbReference>
<dbReference type="CDD" id="cd00082">
    <property type="entry name" value="HisKA"/>
    <property type="match status" value="1"/>
</dbReference>
<keyword evidence="11" id="KW-1133">Transmembrane helix</keyword>
<feature type="region of interest" description="Disordered" evidence="10">
    <location>
        <begin position="455"/>
        <end position="476"/>
    </location>
</feature>
<dbReference type="SUPFAM" id="SSF55874">
    <property type="entry name" value="ATPase domain of HSP90 chaperone/DNA topoisomerase II/histidine kinase"/>
    <property type="match status" value="1"/>
</dbReference>
<dbReference type="InterPro" id="IPR036890">
    <property type="entry name" value="HATPase_C_sf"/>
</dbReference>
<dbReference type="SMART" id="SM00387">
    <property type="entry name" value="HATPase_c"/>
    <property type="match status" value="1"/>
</dbReference>
<evidence type="ECO:0000313" key="13">
    <source>
        <dbReference type="EMBL" id="QIN82626.1"/>
    </source>
</evidence>
<name>A0A6G8Q827_9ACTN</name>
<evidence type="ECO:0000256" key="10">
    <source>
        <dbReference type="SAM" id="MobiDB-lite"/>
    </source>
</evidence>
<proteinExistence type="predicted"/>
<evidence type="ECO:0000256" key="9">
    <source>
        <dbReference type="ARBA" id="ARBA00023136"/>
    </source>
</evidence>
<protein>
    <recommendedName>
        <fullName evidence="4">histidine kinase</fullName>
        <ecNumber evidence="4">2.7.13.3</ecNumber>
    </recommendedName>
</protein>
<keyword evidence="11" id="KW-0812">Transmembrane</keyword>
<evidence type="ECO:0000256" key="2">
    <source>
        <dbReference type="ARBA" id="ARBA00001968"/>
    </source>
</evidence>
<dbReference type="RefSeq" id="WP_166175138.1">
    <property type="nucleotide sequence ID" value="NZ_CP045119.1"/>
</dbReference>